<protein>
    <submittedName>
        <fullName evidence="1">Uncharacterized protein</fullName>
    </submittedName>
</protein>
<keyword evidence="2" id="KW-1185">Reference proteome</keyword>
<comment type="caution">
    <text evidence="1">The sequence shown here is derived from an EMBL/GenBank/DDBJ whole genome shotgun (WGS) entry which is preliminary data.</text>
</comment>
<name>A0A8S3TAV8_MYTED</name>
<evidence type="ECO:0000313" key="2">
    <source>
        <dbReference type="Proteomes" id="UP000683360"/>
    </source>
</evidence>
<sequence length="157" mass="18067">MADDAFLHKIDEPSTLAGIKHLTPNTSKELQDIVVEKAGRLPEVTRFCTSLSKIYIGNLWARCDFSVWTAVKYSESFQMMEKLVKDLSLSFDKEVQLAEEIQILKIDGHYLLFGPEMIEVVRHCMVRLDASLEQLPKETDDDYLRIKNEGILETLFK</sequence>
<accession>A0A8S3TAV8</accession>
<reference evidence="1" key="1">
    <citation type="submission" date="2021-03" db="EMBL/GenBank/DDBJ databases">
        <authorList>
            <person name="Bekaert M."/>
        </authorList>
    </citation>
    <scope>NUCLEOTIDE SEQUENCE</scope>
</reference>
<evidence type="ECO:0000313" key="1">
    <source>
        <dbReference type="EMBL" id="CAG2227522.1"/>
    </source>
</evidence>
<gene>
    <name evidence="1" type="ORF">MEDL_40541</name>
</gene>
<organism evidence="1 2">
    <name type="scientific">Mytilus edulis</name>
    <name type="common">Blue mussel</name>
    <dbReference type="NCBI Taxonomy" id="6550"/>
    <lineage>
        <taxon>Eukaryota</taxon>
        <taxon>Metazoa</taxon>
        <taxon>Spiralia</taxon>
        <taxon>Lophotrochozoa</taxon>
        <taxon>Mollusca</taxon>
        <taxon>Bivalvia</taxon>
        <taxon>Autobranchia</taxon>
        <taxon>Pteriomorphia</taxon>
        <taxon>Mytilida</taxon>
        <taxon>Mytiloidea</taxon>
        <taxon>Mytilidae</taxon>
        <taxon>Mytilinae</taxon>
        <taxon>Mytilus</taxon>
    </lineage>
</organism>
<proteinExistence type="predicted"/>
<dbReference type="EMBL" id="CAJPWZ010001966">
    <property type="protein sequence ID" value="CAG2227522.1"/>
    <property type="molecule type" value="Genomic_DNA"/>
</dbReference>
<dbReference type="Proteomes" id="UP000683360">
    <property type="component" value="Unassembled WGS sequence"/>
</dbReference>
<dbReference type="AlphaFoldDB" id="A0A8S3TAV8"/>
<dbReference type="OrthoDB" id="5988093at2759"/>